<evidence type="ECO:0000256" key="1">
    <source>
        <dbReference type="SAM" id="MobiDB-lite"/>
    </source>
</evidence>
<feature type="compositionally biased region" description="Basic residues" evidence="1">
    <location>
        <begin position="108"/>
        <end position="123"/>
    </location>
</feature>
<accession>A0AAD9V7I6</accession>
<dbReference type="AlphaFoldDB" id="A0AAD9V7I6"/>
<name>A0AAD9V7I6_ACRCE</name>
<evidence type="ECO:0000313" key="3">
    <source>
        <dbReference type="Proteomes" id="UP001249851"/>
    </source>
</evidence>
<reference evidence="2" key="1">
    <citation type="journal article" date="2023" name="G3 (Bethesda)">
        <title>Whole genome assembly and annotation of the endangered Caribbean coral Acropora cervicornis.</title>
        <authorList>
            <person name="Selwyn J.D."/>
            <person name="Vollmer S.V."/>
        </authorList>
    </citation>
    <scope>NUCLEOTIDE SEQUENCE</scope>
    <source>
        <strain evidence="2">K2</strain>
    </source>
</reference>
<dbReference type="EMBL" id="JARQWQ010000025">
    <property type="protein sequence ID" value="KAK2563630.1"/>
    <property type="molecule type" value="Genomic_DNA"/>
</dbReference>
<proteinExistence type="predicted"/>
<reference evidence="2" key="2">
    <citation type="journal article" date="2023" name="Science">
        <title>Genomic signatures of disease resistance in endangered staghorn corals.</title>
        <authorList>
            <person name="Vollmer S.V."/>
            <person name="Selwyn J.D."/>
            <person name="Despard B.A."/>
            <person name="Roesel C.L."/>
        </authorList>
    </citation>
    <scope>NUCLEOTIDE SEQUENCE</scope>
    <source>
        <strain evidence="2">K2</strain>
    </source>
</reference>
<feature type="region of interest" description="Disordered" evidence="1">
    <location>
        <begin position="89"/>
        <end position="123"/>
    </location>
</feature>
<organism evidence="2 3">
    <name type="scientific">Acropora cervicornis</name>
    <name type="common">Staghorn coral</name>
    <dbReference type="NCBI Taxonomy" id="6130"/>
    <lineage>
        <taxon>Eukaryota</taxon>
        <taxon>Metazoa</taxon>
        <taxon>Cnidaria</taxon>
        <taxon>Anthozoa</taxon>
        <taxon>Hexacorallia</taxon>
        <taxon>Scleractinia</taxon>
        <taxon>Astrocoeniina</taxon>
        <taxon>Acroporidae</taxon>
        <taxon>Acropora</taxon>
    </lineage>
</organism>
<comment type="caution">
    <text evidence="2">The sequence shown here is derived from an EMBL/GenBank/DDBJ whole genome shotgun (WGS) entry which is preliminary data.</text>
</comment>
<gene>
    <name evidence="2" type="ORF">P5673_013367</name>
</gene>
<keyword evidence="3" id="KW-1185">Reference proteome</keyword>
<protein>
    <submittedName>
        <fullName evidence="2">Uncharacterized protein</fullName>
    </submittedName>
</protein>
<dbReference type="Proteomes" id="UP001249851">
    <property type="component" value="Unassembled WGS sequence"/>
</dbReference>
<evidence type="ECO:0000313" key="2">
    <source>
        <dbReference type="EMBL" id="KAK2563630.1"/>
    </source>
</evidence>
<sequence length="123" mass="13714">MISSRCCRSISNLSSPAKLVRHASRIQRLVRTQGLTTQSSLSGRSTTVSQFLTTQSLFGRRFTRSLYSAVVVCDLSRIPEILANSVKEGAGLDSDMTDDDDEMSSPVKKGKHRKNPSYRYHVF</sequence>